<organism evidence="2 3">
    <name type="scientific">Streptococcus saliviloxodontae</name>
    <dbReference type="NCBI Taxonomy" id="1349416"/>
    <lineage>
        <taxon>Bacteria</taxon>
        <taxon>Bacillati</taxon>
        <taxon>Bacillota</taxon>
        <taxon>Bacilli</taxon>
        <taxon>Lactobacillales</taxon>
        <taxon>Streptococcaceae</taxon>
        <taxon>Streptococcus</taxon>
    </lineage>
</organism>
<protein>
    <submittedName>
        <fullName evidence="2">Transcriptional regulator with XRE-family HTH domain</fullName>
    </submittedName>
</protein>
<dbReference type="PANTHER" id="PTHR37038:SF12">
    <property type="entry name" value="TRANSCRIPTIONAL REGULATOR"/>
    <property type="match status" value="1"/>
</dbReference>
<keyword evidence="3" id="KW-1185">Reference proteome</keyword>
<comment type="caution">
    <text evidence="2">The sequence shown here is derived from an EMBL/GenBank/DDBJ whole genome shotgun (WGS) entry which is preliminary data.</text>
</comment>
<evidence type="ECO:0000313" key="3">
    <source>
        <dbReference type="Proteomes" id="UP000809081"/>
    </source>
</evidence>
<evidence type="ECO:0000313" key="2">
    <source>
        <dbReference type="EMBL" id="MBM7635839.1"/>
    </source>
</evidence>
<dbReference type="SUPFAM" id="SSF47413">
    <property type="entry name" value="lambda repressor-like DNA-binding domains"/>
    <property type="match status" value="1"/>
</dbReference>
<proteinExistence type="predicted"/>
<dbReference type="EMBL" id="JAFBEI010000010">
    <property type="protein sequence ID" value="MBM7635839.1"/>
    <property type="molecule type" value="Genomic_DNA"/>
</dbReference>
<dbReference type="InterPro" id="IPR010982">
    <property type="entry name" value="Lambda_DNA-bd_dom_sf"/>
</dbReference>
<dbReference type="Gene3D" id="1.10.260.40">
    <property type="entry name" value="lambda repressor-like DNA-binding domains"/>
    <property type="match status" value="1"/>
</dbReference>
<dbReference type="CDD" id="cd00093">
    <property type="entry name" value="HTH_XRE"/>
    <property type="match status" value="1"/>
</dbReference>
<dbReference type="PANTHER" id="PTHR37038">
    <property type="entry name" value="TRANSCRIPTIONAL REGULATOR-RELATED"/>
    <property type="match status" value="1"/>
</dbReference>
<dbReference type="InterPro" id="IPR053163">
    <property type="entry name" value="HTH-type_regulator_Rgg"/>
</dbReference>
<evidence type="ECO:0000259" key="1">
    <source>
        <dbReference type="PROSITE" id="PS50943"/>
    </source>
</evidence>
<reference evidence="2 3" key="1">
    <citation type="submission" date="2021-01" db="EMBL/GenBank/DDBJ databases">
        <title>Genomic Encyclopedia of Type Strains, Phase IV (KMG-IV): sequencing the most valuable type-strain genomes for metagenomic binning, comparative biology and taxonomic classification.</title>
        <authorList>
            <person name="Goeker M."/>
        </authorList>
    </citation>
    <scope>NUCLEOTIDE SEQUENCE [LARGE SCALE GENOMIC DNA]</scope>
    <source>
        <strain evidence="2 3">DSM 27513</strain>
    </source>
</reference>
<dbReference type="Pfam" id="PF01381">
    <property type="entry name" value="HTH_3"/>
    <property type="match status" value="1"/>
</dbReference>
<sequence>MLNYGYYFKTLRELKGFSLGRLAREAKLSKSTLSRFENGETQLALDKFMLGLQGLQISLSDFEFFLEHQQLPDQENKVSLIDDNLLDEEIPSAFTEAMTVVDDLVAKQDLAGLLTYQMSLPEELQLVKVICKKSLLDLGLDMLLPETDIEFICSYFDNHSLIDVVEAKAFLQFYDLLDPNQTPGIHCQLSDIQLKQLTSKVVIDLDQALKVNDIVKAKFLSGFLKQVTENSN</sequence>
<dbReference type="PROSITE" id="PS50943">
    <property type="entry name" value="HTH_CROC1"/>
    <property type="match status" value="1"/>
</dbReference>
<feature type="domain" description="HTH cro/C1-type" evidence="1">
    <location>
        <begin position="8"/>
        <end position="62"/>
    </location>
</feature>
<dbReference type="InterPro" id="IPR001387">
    <property type="entry name" value="Cro/C1-type_HTH"/>
</dbReference>
<dbReference type="RefSeq" id="WP_205016755.1">
    <property type="nucleotide sequence ID" value="NZ_JAFBEI010000010.1"/>
</dbReference>
<dbReference type="Proteomes" id="UP000809081">
    <property type="component" value="Unassembled WGS sequence"/>
</dbReference>
<name>A0ABS2PK78_9STRE</name>
<gene>
    <name evidence="2" type="ORF">JOC31_000653</name>
</gene>
<dbReference type="SMART" id="SM00530">
    <property type="entry name" value="HTH_XRE"/>
    <property type="match status" value="1"/>
</dbReference>
<accession>A0ABS2PK78</accession>